<sequence>MDSSYEALITLISLVLLSLCYLLWSPSNKNKTKPAPPPEPAGGRPLMGHLHMLQTGEQPQKILSQLAEQYGPIFTIRLGLNRALVVSSSDLAKECFTTHDKIFPSRPTSVGTRLMSYNFTMLGFVPYGSYWREIRKIMMTELLSNRRLESLKNVWTSEIRLSIGELFQDWKTSTKTQVRSSSSSSSSSVRVYVVDLKQWFGNLAFNIASNMVVGKRVSRANNNINNVDEEESSRRFQHGFREFFRLLGGFLLEDALPFLRWWDTQGYQREMRDTAREMDDLIQRLLEEHKRRRTRGGEVKGAKDFMDVMLNILGDSKVAGADVDTVNKSTCLTLILGATDTTMVTLTWTLTLLLNNRHVLKKAQEELDTHVGKDRVVEISDLQNLTYIQAILKEVFRLYPPAPLLGIREALEDCEVAGYHVRKGTHLMVNVWKIHRDPATWSDPTEFKPERFLTTHRHVELWGQDFELIPFGSGRRACPGISLALQVLPLALARFLQGFEVGTVEDAKVDATESRGITTAKDTPLEAVITPRLDEKFY</sequence>
<dbReference type="GO" id="GO:0044550">
    <property type="term" value="P:secondary metabolite biosynthetic process"/>
    <property type="evidence" value="ECO:0007669"/>
    <property type="project" value="UniProtKB-ARBA"/>
</dbReference>
<dbReference type="AlphaFoldDB" id="A0AAP0K5H1"/>
<dbReference type="PRINTS" id="PR00385">
    <property type="entry name" value="P450"/>
</dbReference>
<dbReference type="PANTHER" id="PTHR47947:SF26">
    <property type="entry name" value="CYTOCHROME P450"/>
    <property type="match status" value="1"/>
</dbReference>
<dbReference type="GO" id="GO:0016705">
    <property type="term" value="F:oxidoreductase activity, acting on paired donors, with incorporation or reduction of molecular oxygen"/>
    <property type="evidence" value="ECO:0007669"/>
    <property type="project" value="InterPro"/>
</dbReference>
<dbReference type="PROSITE" id="PS00086">
    <property type="entry name" value="CYTOCHROME_P450"/>
    <property type="match status" value="1"/>
</dbReference>
<gene>
    <name evidence="13" type="ORF">Sjap_006274</name>
</gene>
<dbReference type="InterPro" id="IPR002401">
    <property type="entry name" value="Cyt_P450_E_grp-I"/>
</dbReference>
<evidence type="ECO:0000313" key="13">
    <source>
        <dbReference type="EMBL" id="KAK9146371.1"/>
    </source>
</evidence>
<evidence type="ECO:0000256" key="2">
    <source>
        <dbReference type="ARBA" id="ARBA00004370"/>
    </source>
</evidence>
<dbReference type="SUPFAM" id="SSF48264">
    <property type="entry name" value="Cytochrome P450"/>
    <property type="match status" value="1"/>
</dbReference>
<dbReference type="GO" id="GO:0004497">
    <property type="term" value="F:monooxygenase activity"/>
    <property type="evidence" value="ECO:0007669"/>
    <property type="project" value="UniProtKB-KW"/>
</dbReference>
<dbReference type="Gene3D" id="1.10.630.10">
    <property type="entry name" value="Cytochrome P450"/>
    <property type="match status" value="1"/>
</dbReference>
<feature type="binding site" description="axial binding residue" evidence="10">
    <location>
        <position position="478"/>
    </location>
    <ligand>
        <name>heme</name>
        <dbReference type="ChEBI" id="CHEBI:30413"/>
    </ligand>
    <ligandPart>
        <name>Fe</name>
        <dbReference type="ChEBI" id="CHEBI:18248"/>
    </ligandPart>
</feature>
<evidence type="ECO:0000256" key="1">
    <source>
        <dbReference type="ARBA" id="ARBA00001971"/>
    </source>
</evidence>
<keyword evidence="11" id="KW-0503">Monooxygenase</keyword>
<dbReference type="GO" id="GO:0005506">
    <property type="term" value="F:iron ion binding"/>
    <property type="evidence" value="ECO:0007669"/>
    <property type="project" value="InterPro"/>
</dbReference>
<evidence type="ECO:0000256" key="12">
    <source>
        <dbReference type="SAM" id="Phobius"/>
    </source>
</evidence>
<dbReference type="InterPro" id="IPR036396">
    <property type="entry name" value="Cyt_P450_sf"/>
</dbReference>
<dbReference type="GO" id="GO:0016020">
    <property type="term" value="C:membrane"/>
    <property type="evidence" value="ECO:0007669"/>
    <property type="project" value="UniProtKB-SubCell"/>
</dbReference>
<keyword evidence="3 10" id="KW-0349">Heme</keyword>
<dbReference type="EMBL" id="JBBNAE010000002">
    <property type="protein sequence ID" value="KAK9146371.1"/>
    <property type="molecule type" value="Genomic_DNA"/>
</dbReference>
<keyword evidence="9 12" id="KW-0472">Membrane</keyword>
<evidence type="ECO:0000313" key="14">
    <source>
        <dbReference type="Proteomes" id="UP001417504"/>
    </source>
</evidence>
<comment type="similarity">
    <text evidence="11">Belongs to the cytochrome P450 family.</text>
</comment>
<keyword evidence="7 11" id="KW-0560">Oxidoreductase</keyword>
<evidence type="ECO:0000256" key="9">
    <source>
        <dbReference type="ARBA" id="ARBA00023136"/>
    </source>
</evidence>
<keyword evidence="5 10" id="KW-0479">Metal-binding</keyword>
<keyword evidence="14" id="KW-1185">Reference proteome</keyword>
<dbReference type="FunFam" id="1.10.630.10:FF:000026">
    <property type="entry name" value="Cytochrome P450 82C4"/>
    <property type="match status" value="1"/>
</dbReference>
<dbReference type="PRINTS" id="PR00463">
    <property type="entry name" value="EP450I"/>
</dbReference>
<comment type="cofactor">
    <cofactor evidence="1 10">
        <name>heme</name>
        <dbReference type="ChEBI" id="CHEBI:30413"/>
    </cofactor>
</comment>
<dbReference type="PANTHER" id="PTHR47947">
    <property type="entry name" value="CYTOCHROME P450 82C3-RELATED"/>
    <property type="match status" value="1"/>
</dbReference>
<protein>
    <recommendedName>
        <fullName evidence="15">Cytochrome P450</fullName>
    </recommendedName>
</protein>
<proteinExistence type="inferred from homology"/>
<dbReference type="Pfam" id="PF00067">
    <property type="entry name" value="p450"/>
    <property type="match status" value="1"/>
</dbReference>
<organism evidence="13 14">
    <name type="scientific">Stephania japonica</name>
    <dbReference type="NCBI Taxonomy" id="461633"/>
    <lineage>
        <taxon>Eukaryota</taxon>
        <taxon>Viridiplantae</taxon>
        <taxon>Streptophyta</taxon>
        <taxon>Embryophyta</taxon>
        <taxon>Tracheophyta</taxon>
        <taxon>Spermatophyta</taxon>
        <taxon>Magnoliopsida</taxon>
        <taxon>Ranunculales</taxon>
        <taxon>Menispermaceae</taxon>
        <taxon>Menispermoideae</taxon>
        <taxon>Cissampelideae</taxon>
        <taxon>Stephania</taxon>
    </lineage>
</organism>
<evidence type="ECO:0000256" key="11">
    <source>
        <dbReference type="RuleBase" id="RU000461"/>
    </source>
</evidence>
<evidence type="ECO:0000256" key="7">
    <source>
        <dbReference type="ARBA" id="ARBA00023002"/>
    </source>
</evidence>
<dbReference type="InterPro" id="IPR017972">
    <property type="entry name" value="Cyt_P450_CS"/>
</dbReference>
<dbReference type="InterPro" id="IPR001128">
    <property type="entry name" value="Cyt_P450"/>
</dbReference>
<comment type="subcellular location">
    <subcellularLocation>
        <location evidence="2">Membrane</location>
    </subcellularLocation>
</comment>
<dbReference type="Proteomes" id="UP001417504">
    <property type="component" value="Unassembled WGS sequence"/>
</dbReference>
<evidence type="ECO:0000256" key="5">
    <source>
        <dbReference type="ARBA" id="ARBA00022723"/>
    </source>
</evidence>
<evidence type="ECO:0008006" key="15">
    <source>
        <dbReference type="Google" id="ProtNLM"/>
    </source>
</evidence>
<evidence type="ECO:0000256" key="10">
    <source>
        <dbReference type="PIRSR" id="PIRSR602401-1"/>
    </source>
</evidence>
<comment type="caution">
    <text evidence="13">The sequence shown here is derived from an EMBL/GenBank/DDBJ whole genome shotgun (WGS) entry which is preliminary data.</text>
</comment>
<keyword evidence="4 12" id="KW-0812">Transmembrane</keyword>
<evidence type="ECO:0000256" key="4">
    <source>
        <dbReference type="ARBA" id="ARBA00022692"/>
    </source>
</evidence>
<accession>A0AAP0K5H1</accession>
<dbReference type="InterPro" id="IPR050651">
    <property type="entry name" value="Plant_Cytochrome_P450_Monoox"/>
</dbReference>
<evidence type="ECO:0000256" key="6">
    <source>
        <dbReference type="ARBA" id="ARBA00022989"/>
    </source>
</evidence>
<evidence type="ECO:0000256" key="3">
    <source>
        <dbReference type="ARBA" id="ARBA00022617"/>
    </source>
</evidence>
<evidence type="ECO:0000256" key="8">
    <source>
        <dbReference type="ARBA" id="ARBA00023004"/>
    </source>
</evidence>
<reference evidence="13 14" key="1">
    <citation type="submission" date="2024-01" db="EMBL/GenBank/DDBJ databases">
        <title>Genome assemblies of Stephania.</title>
        <authorList>
            <person name="Yang L."/>
        </authorList>
    </citation>
    <scope>NUCLEOTIDE SEQUENCE [LARGE SCALE GENOMIC DNA]</scope>
    <source>
        <strain evidence="13">QJT</strain>
        <tissue evidence="13">Leaf</tissue>
    </source>
</reference>
<name>A0AAP0K5H1_9MAGN</name>
<dbReference type="GO" id="GO:0020037">
    <property type="term" value="F:heme binding"/>
    <property type="evidence" value="ECO:0007669"/>
    <property type="project" value="InterPro"/>
</dbReference>
<keyword evidence="8 10" id="KW-0408">Iron</keyword>
<feature type="transmembrane region" description="Helical" evidence="12">
    <location>
        <begin position="7"/>
        <end position="24"/>
    </location>
</feature>
<keyword evidence="6 12" id="KW-1133">Transmembrane helix</keyword>